<accession>A0A0C9VX68</accession>
<evidence type="ECO:0000313" key="3">
    <source>
        <dbReference type="Proteomes" id="UP000053820"/>
    </source>
</evidence>
<dbReference type="AlphaFoldDB" id="A0A0C9VX68"/>
<dbReference type="HOGENOM" id="CLU_004552_2_1_1"/>
<feature type="region of interest" description="Disordered" evidence="1">
    <location>
        <begin position="103"/>
        <end position="135"/>
    </location>
</feature>
<keyword evidence="3" id="KW-1185">Reference proteome</keyword>
<dbReference type="OrthoDB" id="3253684at2759"/>
<dbReference type="PANTHER" id="PTHR33096:SF1">
    <property type="entry name" value="CXC1-LIKE CYSTEINE CLUSTER ASSOCIATED WITH KDZ TRANSPOSASES DOMAIN-CONTAINING PROTEIN"/>
    <property type="match status" value="1"/>
</dbReference>
<dbReference type="InterPro" id="IPR040521">
    <property type="entry name" value="KDZ"/>
</dbReference>
<organism evidence="2 3">
    <name type="scientific">Hydnomerulius pinastri MD-312</name>
    <dbReference type="NCBI Taxonomy" id="994086"/>
    <lineage>
        <taxon>Eukaryota</taxon>
        <taxon>Fungi</taxon>
        <taxon>Dikarya</taxon>
        <taxon>Basidiomycota</taxon>
        <taxon>Agaricomycotina</taxon>
        <taxon>Agaricomycetes</taxon>
        <taxon>Agaricomycetidae</taxon>
        <taxon>Boletales</taxon>
        <taxon>Boletales incertae sedis</taxon>
        <taxon>Leucogyrophana</taxon>
    </lineage>
</organism>
<evidence type="ECO:0000256" key="1">
    <source>
        <dbReference type="SAM" id="MobiDB-lite"/>
    </source>
</evidence>
<sequence length="452" mass="50349">LLHHGLFPTAPSQPRMAVSIELLAFYRALFERSCDAINALAAALNSHYTRRGFRMTGREWYDVLQVEVEHHIQSVLEQCRQRISEARLPTHHDAVSDDALKTFNQTSTPNSRSDTSQNAVEPISQPLSQPLSQPFSQPLSRGSCATLLVQRCPACFGGNSFGRSLVDGGDIHVATDGNFHHRHRRSAGDCPSFYEPAYFLSKVQVDLVGNRIEKARKRQPRKQKGLVPDEAIDQCETSYEAADGKKQKTAMDSFDDTGVMALICRHDIPLFFANIDSPGEQQKYSLSLIEHLFSFLPSDANVVVLYDVGCVLSCSLSQYAILDDQITSRLRFTTTAMHAYGHEWACQLVYNPRLAIGLGLSDGEGTERLWSRFIKLIGIERASSVPAAVGHEMRKDLGSWLKRRMKKGVGEQGTAAQEVLGECDVPISELETQWANQRSAQLSVRARKCDIL</sequence>
<proteinExistence type="predicted"/>
<protein>
    <recommendedName>
        <fullName evidence="4">CxC1-like cysteine cluster associated with KDZ transposases domain-containing protein</fullName>
    </recommendedName>
</protein>
<name>A0A0C9VX68_9AGAM</name>
<feature type="non-terminal residue" evidence="2">
    <location>
        <position position="452"/>
    </location>
</feature>
<reference evidence="2 3" key="1">
    <citation type="submission" date="2014-04" db="EMBL/GenBank/DDBJ databases">
        <title>Evolutionary Origins and Diversification of the Mycorrhizal Mutualists.</title>
        <authorList>
            <consortium name="DOE Joint Genome Institute"/>
            <consortium name="Mycorrhizal Genomics Consortium"/>
            <person name="Kohler A."/>
            <person name="Kuo A."/>
            <person name="Nagy L.G."/>
            <person name="Floudas D."/>
            <person name="Copeland A."/>
            <person name="Barry K.W."/>
            <person name="Cichocki N."/>
            <person name="Veneault-Fourrey C."/>
            <person name="LaButti K."/>
            <person name="Lindquist E.A."/>
            <person name="Lipzen A."/>
            <person name="Lundell T."/>
            <person name="Morin E."/>
            <person name="Murat C."/>
            <person name="Riley R."/>
            <person name="Ohm R."/>
            <person name="Sun H."/>
            <person name="Tunlid A."/>
            <person name="Henrissat B."/>
            <person name="Grigoriev I.V."/>
            <person name="Hibbett D.S."/>
            <person name="Martin F."/>
        </authorList>
    </citation>
    <scope>NUCLEOTIDE SEQUENCE [LARGE SCALE GENOMIC DNA]</scope>
    <source>
        <strain evidence="2 3">MD-312</strain>
    </source>
</reference>
<dbReference type="Proteomes" id="UP000053820">
    <property type="component" value="Unassembled WGS sequence"/>
</dbReference>
<evidence type="ECO:0000313" key="2">
    <source>
        <dbReference type="EMBL" id="KIJ57913.1"/>
    </source>
</evidence>
<dbReference type="EMBL" id="KN840054">
    <property type="protein sequence ID" value="KIJ57913.1"/>
    <property type="molecule type" value="Genomic_DNA"/>
</dbReference>
<gene>
    <name evidence="2" type="ORF">HYDPIDRAFT_103625</name>
</gene>
<evidence type="ECO:0008006" key="4">
    <source>
        <dbReference type="Google" id="ProtNLM"/>
    </source>
</evidence>
<dbReference type="PANTHER" id="PTHR33096">
    <property type="entry name" value="CXC2 DOMAIN-CONTAINING PROTEIN"/>
    <property type="match status" value="1"/>
</dbReference>
<dbReference type="Pfam" id="PF18758">
    <property type="entry name" value="KDZ"/>
    <property type="match status" value="1"/>
</dbReference>